<evidence type="ECO:0000313" key="12">
    <source>
        <dbReference type="EMBL" id="KTD52408.1"/>
    </source>
</evidence>
<evidence type="ECO:0000256" key="7">
    <source>
        <dbReference type="PIRNR" id="PIRNR016262"/>
    </source>
</evidence>
<dbReference type="GO" id="GO:0005737">
    <property type="term" value="C:cytoplasm"/>
    <property type="evidence" value="ECO:0007669"/>
    <property type="project" value="UniProtKB-SubCell"/>
</dbReference>
<feature type="binding site" evidence="6 9">
    <location>
        <begin position="147"/>
        <end position="149"/>
    </location>
    <ligand>
        <name>substrate</name>
    </ligand>
</feature>
<evidence type="ECO:0000256" key="9">
    <source>
        <dbReference type="PIRSR" id="PIRSR016262-2"/>
    </source>
</evidence>
<dbReference type="PANTHER" id="PTHR10993:SF7">
    <property type="entry name" value="LIPOYLTRANSFERASE 2, MITOCHONDRIAL-RELATED"/>
    <property type="match status" value="1"/>
</dbReference>
<gene>
    <name evidence="6 12" type="primary">lipB</name>
    <name evidence="12" type="ORF">Lrub_0040</name>
</gene>
<evidence type="ECO:0000256" key="2">
    <source>
        <dbReference type="ARBA" id="ARBA00022490"/>
    </source>
</evidence>
<feature type="domain" description="BPL/LPL catalytic" evidence="11">
    <location>
        <begin position="28"/>
        <end position="203"/>
    </location>
</feature>
<dbReference type="STRING" id="458.Lrub_0040"/>
<keyword evidence="3 6" id="KW-0808">Transferase</keyword>
<keyword evidence="13" id="KW-1185">Reference proteome</keyword>
<protein>
    <recommendedName>
        <fullName evidence="6 7">Octanoyltransferase</fullName>
        <ecNumber evidence="6 7">2.3.1.181</ecNumber>
    </recommendedName>
    <alternativeName>
        <fullName evidence="6">Lipoate-protein ligase B</fullName>
    </alternativeName>
    <alternativeName>
        <fullName evidence="6">Lipoyl/octanoyl transferase</fullName>
    </alternativeName>
    <alternativeName>
        <fullName evidence="6">Octanoyl-[acyl-carrier-protein]-protein N-octanoyltransferase</fullName>
    </alternativeName>
</protein>
<dbReference type="PROSITE" id="PS01313">
    <property type="entry name" value="LIPB"/>
    <property type="match status" value="1"/>
</dbReference>
<dbReference type="EC" id="2.3.1.181" evidence="6 7"/>
<dbReference type="GO" id="GO:0033819">
    <property type="term" value="F:lipoyl(octanoyl) transferase activity"/>
    <property type="evidence" value="ECO:0007669"/>
    <property type="project" value="UniProtKB-EC"/>
</dbReference>
<dbReference type="NCBIfam" id="TIGR00214">
    <property type="entry name" value="lipB"/>
    <property type="match status" value="1"/>
</dbReference>
<dbReference type="CDD" id="cd16444">
    <property type="entry name" value="LipB"/>
    <property type="match status" value="1"/>
</dbReference>
<dbReference type="PIRSF" id="PIRSF016262">
    <property type="entry name" value="LPLase"/>
    <property type="match status" value="1"/>
</dbReference>
<evidence type="ECO:0000256" key="4">
    <source>
        <dbReference type="ARBA" id="ARBA00023315"/>
    </source>
</evidence>
<name>A0A0W0Y640_9GAMM</name>
<keyword evidence="2 6" id="KW-0963">Cytoplasm</keyword>
<feature type="binding site" evidence="6 9">
    <location>
        <begin position="67"/>
        <end position="74"/>
    </location>
    <ligand>
        <name>substrate</name>
    </ligand>
</feature>
<dbReference type="UniPathway" id="UPA00538">
    <property type="reaction ID" value="UER00592"/>
</dbReference>
<keyword evidence="4 6" id="KW-0012">Acyltransferase</keyword>
<evidence type="ECO:0000256" key="10">
    <source>
        <dbReference type="PIRSR" id="PIRSR016262-3"/>
    </source>
</evidence>
<evidence type="ECO:0000256" key="6">
    <source>
        <dbReference type="HAMAP-Rule" id="MF_00013"/>
    </source>
</evidence>
<evidence type="ECO:0000256" key="1">
    <source>
        <dbReference type="ARBA" id="ARBA00004821"/>
    </source>
</evidence>
<comment type="caution">
    <text evidence="12">The sequence shown here is derived from an EMBL/GenBank/DDBJ whole genome shotgun (WGS) entry which is preliminary data.</text>
</comment>
<evidence type="ECO:0000256" key="8">
    <source>
        <dbReference type="PIRSR" id="PIRSR016262-1"/>
    </source>
</evidence>
<comment type="catalytic activity">
    <reaction evidence="6 7">
        <text>octanoyl-[ACP] + L-lysyl-[protein] = N(6)-octanoyl-L-lysyl-[protein] + holo-[ACP] + H(+)</text>
        <dbReference type="Rhea" id="RHEA:17665"/>
        <dbReference type="Rhea" id="RHEA-COMP:9636"/>
        <dbReference type="Rhea" id="RHEA-COMP:9685"/>
        <dbReference type="Rhea" id="RHEA-COMP:9752"/>
        <dbReference type="Rhea" id="RHEA-COMP:9928"/>
        <dbReference type="ChEBI" id="CHEBI:15378"/>
        <dbReference type="ChEBI" id="CHEBI:29969"/>
        <dbReference type="ChEBI" id="CHEBI:64479"/>
        <dbReference type="ChEBI" id="CHEBI:78463"/>
        <dbReference type="ChEBI" id="CHEBI:78809"/>
        <dbReference type="EC" id="2.3.1.181"/>
    </reaction>
</comment>
<dbReference type="InterPro" id="IPR000544">
    <property type="entry name" value="Octanoyltransferase"/>
</dbReference>
<comment type="function">
    <text evidence="5 6 7">Catalyzes the transfer of endogenously produced octanoic acid from octanoyl-acyl-carrier-protein onto the lipoyl domains of lipoate-dependent enzymes. Lipoyl-ACP can also act as a substrate although octanoyl-ACP is likely to be the physiological substrate.</text>
</comment>
<evidence type="ECO:0000256" key="5">
    <source>
        <dbReference type="ARBA" id="ARBA00024732"/>
    </source>
</evidence>
<dbReference type="EMBL" id="LNYT01000001">
    <property type="protein sequence ID" value="KTD52408.1"/>
    <property type="molecule type" value="Genomic_DNA"/>
</dbReference>
<dbReference type="Pfam" id="PF21948">
    <property type="entry name" value="LplA-B_cat"/>
    <property type="match status" value="1"/>
</dbReference>
<dbReference type="FunFam" id="3.30.930.10:FF:000020">
    <property type="entry name" value="Octanoyltransferase"/>
    <property type="match status" value="1"/>
</dbReference>
<feature type="site" description="Lowers pKa of active site Cys" evidence="6 10">
    <location>
        <position position="131"/>
    </location>
</feature>
<evidence type="ECO:0000313" key="13">
    <source>
        <dbReference type="Proteomes" id="UP000054608"/>
    </source>
</evidence>
<feature type="active site" description="Acyl-thioester intermediate" evidence="6 8">
    <location>
        <position position="165"/>
    </location>
</feature>
<dbReference type="PANTHER" id="PTHR10993">
    <property type="entry name" value="OCTANOYLTRANSFERASE"/>
    <property type="match status" value="1"/>
</dbReference>
<proteinExistence type="inferred from homology"/>
<comment type="similarity">
    <text evidence="6 7">Belongs to the LipB family.</text>
</comment>
<dbReference type="SUPFAM" id="SSF55681">
    <property type="entry name" value="Class II aaRS and biotin synthetases"/>
    <property type="match status" value="1"/>
</dbReference>
<dbReference type="InterPro" id="IPR004143">
    <property type="entry name" value="BPL_LPL_catalytic"/>
</dbReference>
<reference evidence="12 13" key="1">
    <citation type="submission" date="2015-11" db="EMBL/GenBank/DDBJ databases">
        <title>Genomic analysis of 38 Legionella species identifies large and diverse effector repertoires.</title>
        <authorList>
            <person name="Burstein D."/>
            <person name="Amaro F."/>
            <person name="Zusman T."/>
            <person name="Lifshitz Z."/>
            <person name="Cohen O."/>
            <person name="Gilbert J.A."/>
            <person name="Pupko T."/>
            <person name="Shuman H.A."/>
            <person name="Segal G."/>
        </authorList>
    </citation>
    <scope>NUCLEOTIDE SEQUENCE [LARGE SCALE GENOMIC DNA]</scope>
    <source>
        <strain evidence="12 13">WA-270A-C2</strain>
    </source>
</reference>
<dbReference type="InterPro" id="IPR045864">
    <property type="entry name" value="aa-tRNA-synth_II/BPL/LPL"/>
</dbReference>
<dbReference type="AlphaFoldDB" id="A0A0W0Y640"/>
<dbReference type="OrthoDB" id="9787061at2"/>
<sequence length="204" mass="22923">MIISRYLGQQPYLETWEQMKQFTSSRNEATADELWLLEHPPVYTQGQAGKAEHILNRNAIPIVQSDRGGQVTYHGPGQLVAYVLMDIRRRNLGIRTLVCHLETLLIAVLQEYGISAETRCGAPGVYVDNKKIASIGLRVKNGCTYHGIALNIAMDLAPFNAINPCGFSQLEMTQVSDYSIYPTVAETAEKFKHLFLRQFEKHGL</sequence>
<comment type="pathway">
    <text evidence="1 6 7">Protein modification; protein lipoylation via endogenous pathway; protein N(6)-(lipoyl)lysine from octanoyl-[acyl-carrier-protein]: step 1/2.</text>
</comment>
<feature type="binding site" evidence="6 9">
    <location>
        <begin position="134"/>
        <end position="136"/>
    </location>
    <ligand>
        <name>substrate</name>
    </ligand>
</feature>
<comment type="miscellaneous">
    <text evidence="6">In the reaction, the free carboxyl group of octanoic acid is attached via an amide linkage to the epsilon-amino group of a specific lysine residue of lipoyl domains of lipoate-dependent enzymes.</text>
</comment>
<dbReference type="GO" id="GO:0009249">
    <property type="term" value="P:protein lipoylation"/>
    <property type="evidence" value="ECO:0007669"/>
    <property type="project" value="InterPro"/>
</dbReference>
<comment type="subcellular location">
    <subcellularLocation>
        <location evidence="6">Cytoplasm</location>
    </subcellularLocation>
</comment>
<dbReference type="HAMAP" id="MF_00013">
    <property type="entry name" value="LipB"/>
    <property type="match status" value="1"/>
</dbReference>
<dbReference type="NCBIfam" id="NF010922">
    <property type="entry name" value="PRK14342.1"/>
    <property type="match status" value="1"/>
</dbReference>
<organism evidence="12 13">
    <name type="scientific">Legionella rubrilucens</name>
    <dbReference type="NCBI Taxonomy" id="458"/>
    <lineage>
        <taxon>Bacteria</taxon>
        <taxon>Pseudomonadati</taxon>
        <taxon>Pseudomonadota</taxon>
        <taxon>Gammaproteobacteria</taxon>
        <taxon>Legionellales</taxon>
        <taxon>Legionellaceae</taxon>
        <taxon>Legionella</taxon>
    </lineage>
</organism>
<evidence type="ECO:0000259" key="11">
    <source>
        <dbReference type="PROSITE" id="PS51733"/>
    </source>
</evidence>
<evidence type="ECO:0000256" key="3">
    <source>
        <dbReference type="ARBA" id="ARBA00022679"/>
    </source>
</evidence>
<accession>A0A0W0Y640</accession>
<dbReference type="PROSITE" id="PS51733">
    <property type="entry name" value="BPL_LPL_CATALYTIC"/>
    <property type="match status" value="1"/>
</dbReference>
<dbReference type="PATRIC" id="fig|458.5.peg.41"/>
<dbReference type="Proteomes" id="UP000054608">
    <property type="component" value="Unassembled WGS sequence"/>
</dbReference>
<dbReference type="InterPro" id="IPR020605">
    <property type="entry name" value="Octanoyltransferase_CS"/>
</dbReference>
<dbReference type="Gene3D" id="3.30.930.10">
    <property type="entry name" value="Bira Bifunctional Protein, Domain 2"/>
    <property type="match status" value="1"/>
</dbReference>